<comment type="caution">
    <text evidence="1">The sequence shown here is derived from an EMBL/GenBank/DDBJ whole genome shotgun (WGS) entry which is preliminary data.</text>
</comment>
<organism evidence="1">
    <name type="scientific">marine sediment metagenome</name>
    <dbReference type="NCBI Taxonomy" id="412755"/>
    <lineage>
        <taxon>unclassified sequences</taxon>
        <taxon>metagenomes</taxon>
        <taxon>ecological metagenomes</taxon>
    </lineage>
</organism>
<evidence type="ECO:0000313" key="1">
    <source>
        <dbReference type="EMBL" id="GAH07440.1"/>
    </source>
</evidence>
<dbReference type="AlphaFoldDB" id="X1DGK7"/>
<name>X1DGK7_9ZZZZ</name>
<feature type="non-terminal residue" evidence="1">
    <location>
        <position position="1"/>
    </location>
</feature>
<dbReference type="EMBL" id="BART01034759">
    <property type="protein sequence ID" value="GAH07440.1"/>
    <property type="molecule type" value="Genomic_DNA"/>
</dbReference>
<reference evidence="1" key="1">
    <citation type="journal article" date="2014" name="Front. Microbiol.">
        <title>High frequency of phylogenetically diverse reductive dehalogenase-homologous genes in deep subseafloor sedimentary metagenomes.</title>
        <authorList>
            <person name="Kawai M."/>
            <person name="Futagami T."/>
            <person name="Toyoda A."/>
            <person name="Takaki Y."/>
            <person name="Nishi S."/>
            <person name="Hori S."/>
            <person name="Arai W."/>
            <person name="Tsubouchi T."/>
            <person name="Morono Y."/>
            <person name="Uchiyama I."/>
            <person name="Ito T."/>
            <person name="Fujiyama A."/>
            <person name="Inagaki F."/>
            <person name="Takami H."/>
        </authorList>
    </citation>
    <scope>NUCLEOTIDE SEQUENCE</scope>
    <source>
        <strain evidence="1">Expedition CK06-06</strain>
    </source>
</reference>
<gene>
    <name evidence="1" type="ORF">S01H4_59304</name>
</gene>
<protein>
    <submittedName>
        <fullName evidence="1">Uncharacterized protein</fullName>
    </submittedName>
</protein>
<proteinExistence type="predicted"/>
<sequence>VQRTESFEGNLNKSTPIRNIYYGKVVWIDDPTDGGIIKVRIPDLDNYIADKDLPDAYPLLQKFFYVIPQVGEMVRIFMENLETPMSSRQYLGNIISQPQKYKYDGLYTALSTTNVGVPIIVSVQILL</sequence>
<accession>X1DGK7</accession>